<dbReference type="InterPro" id="IPR052395">
    <property type="entry name" value="ET_Ferredoxin"/>
</dbReference>
<dbReference type="RefSeq" id="WP_136136483.1">
    <property type="nucleotide sequence ID" value="NZ_SDGV01000011.1"/>
</dbReference>
<dbReference type="Pfam" id="PF13370">
    <property type="entry name" value="Fer4_13"/>
    <property type="match status" value="1"/>
</dbReference>
<dbReference type="Gene3D" id="3.30.70.20">
    <property type="match status" value="1"/>
</dbReference>
<evidence type="ECO:0000313" key="3">
    <source>
        <dbReference type="EMBL" id="THB61472.1"/>
    </source>
</evidence>
<proteinExistence type="predicted"/>
<dbReference type="PROSITE" id="PS51379">
    <property type="entry name" value="4FE4S_FER_2"/>
    <property type="match status" value="1"/>
</dbReference>
<organism evidence="3 4">
    <name type="scientific">Vagococcus silagei</name>
    <dbReference type="NCBI Taxonomy" id="2508885"/>
    <lineage>
        <taxon>Bacteria</taxon>
        <taxon>Bacillati</taxon>
        <taxon>Bacillota</taxon>
        <taxon>Bacilli</taxon>
        <taxon>Lactobacillales</taxon>
        <taxon>Enterococcaceae</taxon>
        <taxon>Vagococcus</taxon>
    </lineage>
</organism>
<evidence type="ECO:0000256" key="1">
    <source>
        <dbReference type="ARBA" id="ARBA00001966"/>
    </source>
</evidence>
<dbReference type="OrthoDB" id="9801085at2"/>
<keyword evidence="4" id="KW-1185">Reference proteome</keyword>
<gene>
    <name evidence="3" type="ORF">ESZ54_04445</name>
</gene>
<comment type="cofactor">
    <cofactor evidence="1">
        <name>[4Fe-4S] cluster</name>
        <dbReference type="ChEBI" id="CHEBI:49883"/>
    </cofactor>
</comment>
<evidence type="ECO:0000259" key="2">
    <source>
        <dbReference type="PROSITE" id="PS51379"/>
    </source>
</evidence>
<protein>
    <submittedName>
        <fullName evidence="3">Ferredoxin</fullName>
    </submittedName>
</protein>
<comment type="caution">
    <text evidence="3">The sequence shown here is derived from an EMBL/GenBank/DDBJ whole genome shotgun (WGS) entry which is preliminary data.</text>
</comment>
<accession>A0A4S3B3T6</accession>
<sequence length="70" mass="8042">MICRILPEKCIACGLCQLKAPDYFDYYDNGLVKFSNTEKTEQLVADNIPEELLEAYRVCPTRAILLLKED</sequence>
<dbReference type="Proteomes" id="UP000310506">
    <property type="component" value="Unassembled WGS sequence"/>
</dbReference>
<dbReference type="EMBL" id="SDGV01000011">
    <property type="protein sequence ID" value="THB61472.1"/>
    <property type="molecule type" value="Genomic_DNA"/>
</dbReference>
<dbReference type="PANTHER" id="PTHR39163:SF1">
    <property type="entry name" value="FERREDOXIN"/>
    <property type="match status" value="1"/>
</dbReference>
<name>A0A4S3B3T6_9ENTE</name>
<feature type="domain" description="4Fe-4S ferredoxin-type" evidence="2">
    <location>
        <begin position="1"/>
        <end position="29"/>
    </location>
</feature>
<dbReference type="PANTHER" id="PTHR39163">
    <property type="entry name" value="FERREDOXIN"/>
    <property type="match status" value="1"/>
</dbReference>
<dbReference type="InterPro" id="IPR017896">
    <property type="entry name" value="4Fe4S_Fe-S-bd"/>
</dbReference>
<dbReference type="AlphaFoldDB" id="A0A4S3B3T6"/>
<evidence type="ECO:0000313" key="4">
    <source>
        <dbReference type="Proteomes" id="UP000310506"/>
    </source>
</evidence>
<dbReference type="SUPFAM" id="SSF54862">
    <property type="entry name" value="4Fe-4S ferredoxins"/>
    <property type="match status" value="1"/>
</dbReference>
<reference evidence="3 4" key="1">
    <citation type="submission" date="2019-01" db="EMBL/GenBank/DDBJ databases">
        <title>Vagococcus silagei sp. nov. isolated from brewer's grain.</title>
        <authorList>
            <person name="Guu J.-R."/>
        </authorList>
    </citation>
    <scope>NUCLEOTIDE SEQUENCE [LARGE SCALE GENOMIC DNA]</scope>
    <source>
        <strain evidence="3 4">2B-2</strain>
    </source>
</reference>